<dbReference type="KEGG" id="ovi:T265_01689"/>
<evidence type="ECO:0000313" key="2">
    <source>
        <dbReference type="EMBL" id="KER32261.1"/>
    </source>
</evidence>
<gene>
    <name evidence="2" type="ORF">T265_01689</name>
</gene>
<dbReference type="CTD" id="20315877"/>
<evidence type="ECO:0000256" key="1">
    <source>
        <dbReference type="SAM" id="MobiDB-lite"/>
    </source>
</evidence>
<feature type="compositionally biased region" description="Acidic residues" evidence="1">
    <location>
        <begin position="63"/>
        <end position="111"/>
    </location>
</feature>
<reference evidence="2 3" key="1">
    <citation type="submission" date="2013-11" db="EMBL/GenBank/DDBJ databases">
        <title>Opisthorchis viverrini - life in the bile duct.</title>
        <authorList>
            <person name="Young N.D."/>
            <person name="Nagarajan N."/>
            <person name="Lin S.J."/>
            <person name="Korhonen P.K."/>
            <person name="Jex A.R."/>
            <person name="Hall R.S."/>
            <person name="Safavi-Hemami H."/>
            <person name="Kaewkong W."/>
            <person name="Bertrand D."/>
            <person name="Gao S."/>
            <person name="Seet Q."/>
            <person name="Wongkham S."/>
            <person name="Teh B.T."/>
            <person name="Wongkham C."/>
            <person name="Intapan P.M."/>
            <person name="Maleewong W."/>
            <person name="Yang X."/>
            <person name="Hu M."/>
            <person name="Wang Z."/>
            <person name="Hofmann A."/>
            <person name="Sternberg P.W."/>
            <person name="Tan P."/>
            <person name="Wang J."/>
            <person name="Gasser R.B."/>
        </authorList>
    </citation>
    <scope>NUCLEOTIDE SEQUENCE [LARGE SCALE GENOMIC DNA]</scope>
</reference>
<sequence length="142" mass="16255">MCPAPEAYSEPSFDKNVVVFRVQFIVAEAERWPNLDMAEDAGSLPRWDHLITTASVCRRCRDDDDDDNEDDDDDDEEDGDDFEDDDDDDYDYDDDVEDDDGDDDGDDDDDILTLTVYTSKRPLTQLRLLNKRRPSLSSSNDA</sequence>
<dbReference type="GeneID" id="20315877"/>
<feature type="region of interest" description="Disordered" evidence="1">
    <location>
        <begin position="59"/>
        <end position="111"/>
    </location>
</feature>
<name>A0A074ZYW5_OPIVI</name>
<evidence type="ECO:0000313" key="3">
    <source>
        <dbReference type="Proteomes" id="UP000054324"/>
    </source>
</evidence>
<dbReference type="EMBL" id="KL596636">
    <property type="protein sequence ID" value="KER32261.1"/>
    <property type="molecule type" value="Genomic_DNA"/>
</dbReference>
<proteinExistence type="predicted"/>
<dbReference type="RefSeq" id="XP_009164019.1">
    <property type="nucleotide sequence ID" value="XM_009165755.1"/>
</dbReference>
<accession>A0A074ZYW5</accession>
<protein>
    <submittedName>
        <fullName evidence="2">Uncharacterized protein</fullName>
    </submittedName>
</protein>
<organism evidence="2 3">
    <name type="scientific">Opisthorchis viverrini</name>
    <name type="common">Southeast Asian liver fluke</name>
    <dbReference type="NCBI Taxonomy" id="6198"/>
    <lineage>
        <taxon>Eukaryota</taxon>
        <taxon>Metazoa</taxon>
        <taxon>Spiralia</taxon>
        <taxon>Lophotrochozoa</taxon>
        <taxon>Platyhelminthes</taxon>
        <taxon>Trematoda</taxon>
        <taxon>Digenea</taxon>
        <taxon>Opisthorchiida</taxon>
        <taxon>Opisthorchiata</taxon>
        <taxon>Opisthorchiidae</taxon>
        <taxon>Opisthorchis</taxon>
    </lineage>
</organism>
<keyword evidence="3" id="KW-1185">Reference proteome</keyword>
<dbReference type="AlphaFoldDB" id="A0A074ZYW5"/>
<dbReference type="Proteomes" id="UP000054324">
    <property type="component" value="Unassembled WGS sequence"/>
</dbReference>